<reference evidence="9 10" key="1">
    <citation type="journal article" date="2013" name="Genome Announc.">
        <title>Genome Sequence of the Obligate Gammaproteobacterial Methanotroph Methylomicrobium album Strain BG8.</title>
        <authorList>
            <person name="Kits K.D."/>
            <person name="Kalyuzhnaya M.G."/>
            <person name="Klotz M.G."/>
            <person name="Jetten M.S."/>
            <person name="Op den Camp H.J."/>
            <person name="Vuilleumier S."/>
            <person name="Bringel F."/>
            <person name="Dispirito A.A."/>
            <person name="Murrell J.C."/>
            <person name="Bruce D."/>
            <person name="Cheng J.F."/>
            <person name="Copeland A."/>
            <person name="Goodwin L."/>
            <person name="Hauser L."/>
            <person name="Lajus A."/>
            <person name="Land M.L."/>
            <person name="Lapidus A."/>
            <person name="Lucas S."/>
            <person name="Medigue C."/>
            <person name="Pitluck S."/>
            <person name="Woyke T."/>
            <person name="Zeytun A."/>
            <person name="Stein L.Y."/>
        </authorList>
    </citation>
    <scope>NUCLEOTIDE SEQUENCE [LARGE SCALE GENOMIC DNA]</scope>
    <source>
        <strain evidence="9 10">BG8</strain>
    </source>
</reference>
<comment type="subcellular location">
    <subcellularLocation>
        <location evidence="1">Membrane</location>
        <topology evidence="1">Single-pass membrane protein</topology>
    </subcellularLocation>
</comment>
<organism evidence="9 10">
    <name type="scientific">Methylomicrobium album BG8</name>
    <dbReference type="NCBI Taxonomy" id="686340"/>
    <lineage>
        <taxon>Bacteria</taxon>
        <taxon>Pseudomonadati</taxon>
        <taxon>Pseudomonadota</taxon>
        <taxon>Gammaproteobacteria</taxon>
        <taxon>Methylococcales</taxon>
        <taxon>Methylococcaceae</taxon>
        <taxon>Methylomicrobium</taxon>
    </lineage>
</organism>
<evidence type="ECO:0000256" key="8">
    <source>
        <dbReference type="SAM" id="Phobius"/>
    </source>
</evidence>
<evidence type="ECO:0000256" key="5">
    <source>
        <dbReference type="ARBA" id="ARBA00022989"/>
    </source>
</evidence>
<dbReference type="HOGENOM" id="CLU_091705_4_0_6"/>
<dbReference type="GO" id="GO:0015628">
    <property type="term" value="P:protein secretion by the type II secretion system"/>
    <property type="evidence" value="ECO:0007669"/>
    <property type="project" value="InterPro"/>
</dbReference>
<evidence type="ECO:0000313" key="10">
    <source>
        <dbReference type="Proteomes" id="UP000005090"/>
    </source>
</evidence>
<dbReference type="InterPro" id="IPR001082">
    <property type="entry name" value="Pilin"/>
</dbReference>
<evidence type="ECO:0000313" key="9">
    <source>
        <dbReference type="EMBL" id="EIC28933.1"/>
    </source>
</evidence>
<dbReference type="PRINTS" id="PR00885">
    <property type="entry name" value="BCTERIALGSPH"/>
</dbReference>
<feature type="transmembrane region" description="Helical" evidence="8">
    <location>
        <begin position="12"/>
        <end position="35"/>
    </location>
</feature>
<dbReference type="AlphaFoldDB" id="H8GHU9"/>
<dbReference type="Pfam" id="PF07963">
    <property type="entry name" value="N_methyl"/>
    <property type="match status" value="1"/>
</dbReference>
<dbReference type="Gene3D" id="3.30.700.10">
    <property type="entry name" value="Glycoprotein, Type 4 Pilin"/>
    <property type="match status" value="1"/>
</dbReference>
<evidence type="ECO:0000256" key="6">
    <source>
        <dbReference type="ARBA" id="ARBA00023136"/>
    </source>
</evidence>
<dbReference type="eggNOG" id="COG4969">
    <property type="taxonomic scope" value="Bacteria"/>
</dbReference>
<keyword evidence="4 8" id="KW-0812">Transmembrane</keyword>
<sequence length="158" mass="15709">MKNIPVQKQQGFTLIELMIVIAIIGILAAVAIPAYKDYTIRARASEALVAASSMKATVAENISNNGGVIAAGACNGVTTLATATENVKSSGCADASGVITVATTTKAGDFTLTLTPVVNGDGTIAWACTVPAESYKYAPAQCRNAGAVAGGGGEGGEG</sequence>
<keyword evidence="7" id="KW-0281">Fimbrium</keyword>
<dbReference type="NCBIfam" id="TIGR02532">
    <property type="entry name" value="IV_pilin_GFxxxE"/>
    <property type="match status" value="1"/>
</dbReference>
<dbReference type="GO" id="GO:0016020">
    <property type="term" value="C:membrane"/>
    <property type="evidence" value="ECO:0007669"/>
    <property type="project" value="UniProtKB-SubCell"/>
</dbReference>
<evidence type="ECO:0000256" key="2">
    <source>
        <dbReference type="ARBA" id="ARBA00005233"/>
    </source>
</evidence>
<keyword evidence="5 8" id="KW-1133">Transmembrane helix</keyword>
<keyword evidence="6 8" id="KW-0472">Membrane</keyword>
<dbReference type="GO" id="GO:0015627">
    <property type="term" value="C:type II protein secretion system complex"/>
    <property type="evidence" value="ECO:0007669"/>
    <property type="project" value="InterPro"/>
</dbReference>
<comment type="similarity">
    <text evidence="2 7">Belongs to the N-Me-Phe pilin family.</text>
</comment>
<dbReference type="PANTHER" id="PTHR30093:SF34">
    <property type="entry name" value="PREPILIN PEPTIDASE-DEPENDENT PROTEIN D"/>
    <property type="match status" value="1"/>
</dbReference>
<dbReference type="Proteomes" id="UP000005090">
    <property type="component" value="Chromosome"/>
</dbReference>
<evidence type="ECO:0000256" key="1">
    <source>
        <dbReference type="ARBA" id="ARBA00004167"/>
    </source>
</evidence>
<dbReference type="PROSITE" id="PS00409">
    <property type="entry name" value="PROKAR_NTER_METHYL"/>
    <property type="match status" value="1"/>
</dbReference>
<evidence type="ECO:0000256" key="3">
    <source>
        <dbReference type="ARBA" id="ARBA00022481"/>
    </source>
</evidence>
<dbReference type="GO" id="GO:0009289">
    <property type="term" value="C:pilus"/>
    <property type="evidence" value="ECO:0007669"/>
    <property type="project" value="InterPro"/>
</dbReference>
<dbReference type="InterPro" id="IPR045584">
    <property type="entry name" value="Pilin-like"/>
</dbReference>
<protein>
    <submittedName>
        <fullName evidence="9">Prepilin-type N-terminal cleavage/methylation domain-containing protein</fullName>
    </submittedName>
</protein>
<dbReference type="STRING" id="686340.Metal_1116"/>
<dbReference type="Pfam" id="PF00114">
    <property type="entry name" value="Pilin"/>
    <property type="match status" value="1"/>
</dbReference>
<dbReference type="EMBL" id="CM001475">
    <property type="protein sequence ID" value="EIC28933.1"/>
    <property type="molecule type" value="Genomic_DNA"/>
</dbReference>
<keyword evidence="3" id="KW-0488">Methylation</keyword>
<dbReference type="SUPFAM" id="SSF54523">
    <property type="entry name" value="Pili subunits"/>
    <property type="match status" value="1"/>
</dbReference>
<proteinExistence type="inferred from homology"/>
<evidence type="ECO:0000256" key="7">
    <source>
        <dbReference type="RuleBase" id="RU000389"/>
    </source>
</evidence>
<dbReference type="InterPro" id="IPR002416">
    <property type="entry name" value="T2SS_protein-GspH"/>
</dbReference>
<name>H8GHU9_METAL</name>
<dbReference type="PANTHER" id="PTHR30093">
    <property type="entry name" value="GENERAL SECRETION PATHWAY PROTEIN G"/>
    <property type="match status" value="1"/>
</dbReference>
<gene>
    <name evidence="9" type="ORF">Metal_1116</name>
</gene>
<dbReference type="InterPro" id="IPR012902">
    <property type="entry name" value="N_methyl_site"/>
</dbReference>
<dbReference type="RefSeq" id="WP_005370389.1">
    <property type="nucleotide sequence ID" value="NZ_CM001475.1"/>
</dbReference>
<accession>H8GHU9</accession>
<keyword evidence="10" id="KW-1185">Reference proteome</keyword>
<dbReference type="GO" id="GO:0007155">
    <property type="term" value="P:cell adhesion"/>
    <property type="evidence" value="ECO:0007669"/>
    <property type="project" value="InterPro"/>
</dbReference>
<evidence type="ECO:0000256" key="4">
    <source>
        <dbReference type="ARBA" id="ARBA00022692"/>
    </source>
</evidence>